<organism evidence="10 11">
    <name type="scientific">Eimeria tenella</name>
    <name type="common">Coccidian parasite</name>
    <dbReference type="NCBI Taxonomy" id="5802"/>
    <lineage>
        <taxon>Eukaryota</taxon>
        <taxon>Sar</taxon>
        <taxon>Alveolata</taxon>
        <taxon>Apicomplexa</taxon>
        <taxon>Conoidasida</taxon>
        <taxon>Coccidia</taxon>
        <taxon>Eucoccidiorida</taxon>
        <taxon>Eimeriorina</taxon>
        <taxon>Eimeriidae</taxon>
        <taxon>Eimeria</taxon>
    </lineage>
</organism>
<sequence length="347" mass="35922">MRMLSLALGGLCLALFSRDRAEGSRHLPRQTLGFLSRPLPSSSPEVTLSPSLRTAPQLTPATPSAAAASDAASAAERSESTRCFAYPLTYGGGPNGGGEGEGRVALITGASRGIGLAIAKTFAKGGVETIICVARDQAACDAAAAEVRALGAASEGHGVDVADSRSVSELCASLLEKHKKIDILVNNAGITRDNLFIRMKDNEWTDVIDTNLNSAFYFSLPLIKQMTKNRFGRIINMSSVVGVGGNPGQANYAASKAGLIGLTKSLAKEYANRNVTVNAIAPGFIKSLMTDKMTEAAKAGALASIPAGRFGTPQEVADLAAFLASDQAGYITGKVIPIDGGMLFGSN</sequence>
<dbReference type="PROSITE" id="PS00061">
    <property type="entry name" value="ADH_SHORT"/>
    <property type="match status" value="1"/>
</dbReference>
<evidence type="ECO:0000259" key="9">
    <source>
        <dbReference type="SMART" id="SM00822"/>
    </source>
</evidence>
<dbReference type="AlphaFoldDB" id="U6L4Y0"/>
<evidence type="ECO:0000256" key="7">
    <source>
        <dbReference type="PIRSR" id="PIRSR611284-2"/>
    </source>
</evidence>
<dbReference type="SUPFAM" id="SSF51735">
    <property type="entry name" value="NAD(P)-binding Rossmann-fold domains"/>
    <property type="match status" value="1"/>
</dbReference>
<keyword evidence="11" id="KW-1185">Reference proteome</keyword>
<evidence type="ECO:0000256" key="6">
    <source>
        <dbReference type="PIRSR" id="PIRSR611284-1"/>
    </source>
</evidence>
<dbReference type="SMART" id="SM00822">
    <property type="entry name" value="PKS_KR"/>
    <property type="match status" value="1"/>
</dbReference>
<dbReference type="EC" id="1.1.1.100" evidence="2"/>
<dbReference type="InterPro" id="IPR050259">
    <property type="entry name" value="SDR"/>
</dbReference>
<protein>
    <recommendedName>
        <fullName evidence="2">3-oxoacyl-[acyl-carrier-protein] reductase</fullName>
        <ecNumber evidence="2">1.1.1.100</ecNumber>
    </recommendedName>
</protein>
<evidence type="ECO:0000313" key="10">
    <source>
        <dbReference type="EMBL" id="CDJ42835.1"/>
    </source>
</evidence>
<evidence type="ECO:0000256" key="4">
    <source>
        <dbReference type="ARBA" id="ARBA00023002"/>
    </source>
</evidence>
<dbReference type="InterPro" id="IPR036291">
    <property type="entry name" value="NAD(P)-bd_dom_sf"/>
</dbReference>
<feature type="chain" id="PRO_5004673584" description="3-oxoacyl-[acyl-carrier-protein] reductase" evidence="8">
    <location>
        <begin position="24"/>
        <end position="347"/>
    </location>
</feature>
<dbReference type="Proteomes" id="UP000030747">
    <property type="component" value="Unassembled WGS sequence"/>
</dbReference>
<evidence type="ECO:0000256" key="5">
    <source>
        <dbReference type="ARBA" id="ARBA00048508"/>
    </source>
</evidence>
<dbReference type="GO" id="GO:0051287">
    <property type="term" value="F:NAD binding"/>
    <property type="evidence" value="ECO:0007669"/>
    <property type="project" value="InterPro"/>
</dbReference>
<dbReference type="Pfam" id="PF13561">
    <property type="entry name" value="adh_short_C2"/>
    <property type="match status" value="1"/>
</dbReference>
<reference evidence="10" key="1">
    <citation type="submission" date="2013-10" db="EMBL/GenBank/DDBJ databases">
        <title>Genomic analysis of the causative agents of coccidiosis in chickens.</title>
        <authorList>
            <person name="Reid A.J."/>
            <person name="Blake D."/>
            <person name="Billington K."/>
            <person name="Browne H."/>
            <person name="Dunn M."/>
            <person name="Hung S."/>
            <person name="Kawahara F."/>
            <person name="Miranda-Saavedra D."/>
            <person name="Mourier T."/>
            <person name="Nagra H."/>
            <person name="Otto T.D."/>
            <person name="Rawlings N."/>
            <person name="Sanchez A."/>
            <person name="Sanders M."/>
            <person name="Subramaniam C."/>
            <person name="Tay Y."/>
            <person name="Dear P."/>
            <person name="Doerig C."/>
            <person name="Gruber A."/>
            <person name="Parkinson J."/>
            <person name="Shirley M."/>
            <person name="Wan K.L."/>
            <person name="Berriman M."/>
            <person name="Tomley F."/>
            <person name="Pain A."/>
        </authorList>
    </citation>
    <scope>NUCLEOTIDE SEQUENCE [LARGE SCALE GENOMIC DNA]</scope>
    <source>
        <strain evidence="10">Houghton</strain>
    </source>
</reference>
<dbReference type="EMBL" id="HG675740">
    <property type="protein sequence ID" value="CDJ42835.1"/>
    <property type="molecule type" value="Genomic_DNA"/>
</dbReference>
<dbReference type="VEuPathDB" id="ToxoDB:ETH2_1114800"/>
<evidence type="ECO:0000256" key="3">
    <source>
        <dbReference type="ARBA" id="ARBA00022857"/>
    </source>
</evidence>
<keyword evidence="3 7" id="KW-0521">NADP</keyword>
<dbReference type="InterPro" id="IPR002347">
    <property type="entry name" value="SDR_fam"/>
</dbReference>
<dbReference type="InterPro" id="IPR011284">
    <property type="entry name" value="3oxo_ACP_reduc"/>
</dbReference>
<comment type="catalytic activity">
    <reaction evidence="5">
        <text>a (3R)-hydroxyacyl-[ACP] + NADP(+) = a 3-oxoacyl-[ACP] + NADPH + H(+)</text>
        <dbReference type="Rhea" id="RHEA:17397"/>
        <dbReference type="Rhea" id="RHEA-COMP:9916"/>
        <dbReference type="Rhea" id="RHEA-COMP:9945"/>
        <dbReference type="ChEBI" id="CHEBI:15378"/>
        <dbReference type="ChEBI" id="CHEBI:57783"/>
        <dbReference type="ChEBI" id="CHEBI:58349"/>
        <dbReference type="ChEBI" id="CHEBI:78776"/>
        <dbReference type="ChEBI" id="CHEBI:78827"/>
        <dbReference type="EC" id="1.1.1.100"/>
    </reaction>
</comment>
<dbReference type="RefSeq" id="XP_013233585.1">
    <property type="nucleotide sequence ID" value="XM_013378131.1"/>
</dbReference>
<keyword evidence="8" id="KW-0732">Signal</keyword>
<dbReference type="PANTHER" id="PTHR42879">
    <property type="entry name" value="3-OXOACYL-(ACYL-CARRIER-PROTEIN) REDUCTASE"/>
    <property type="match status" value="1"/>
</dbReference>
<dbReference type="NCBIfam" id="TIGR01830">
    <property type="entry name" value="3oxo_ACP_reduc"/>
    <property type="match status" value="1"/>
</dbReference>
<dbReference type="PRINTS" id="PR00081">
    <property type="entry name" value="GDHRDH"/>
</dbReference>
<comment type="similarity">
    <text evidence="1">Belongs to the short-chain dehydrogenases/reductases (SDR) family.</text>
</comment>
<dbReference type="PANTHER" id="PTHR42879:SF2">
    <property type="entry name" value="3-OXOACYL-[ACYL-CARRIER-PROTEIN] REDUCTASE FABG"/>
    <property type="match status" value="1"/>
</dbReference>
<feature type="active site" description="Proton acceptor" evidence="6">
    <location>
        <position position="252"/>
    </location>
</feature>
<dbReference type="OMA" id="LFGVQCD"/>
<dbReference type="GO" id="GO:0006633">
    <property type="term" value="P:fatty acid biosynthetic process"/>
    <property type="evidence" value="ECO:0007669"/>
    <property type="project" value="InterPro"/>
</dbReference>
<feature type="binding site" evidence="7">
    <location>
        <begin position="109"/>
        <end position="112"/>
    </location>
    <ligand>
        <name>NADP(+)</name>
        <dbReference type="ChEBI" id="CHEBI:58349"/>
    </ligand>
</feature>
<name>U6L4Y0_EIMTE</name>
<proteinExistence type="inferred from homology"/>
<keyword evidence="4" id="KW-0560">Oxidoreductase</keyword>
<dbReference type="InterPro" id="IPR020904">
    <property type="entry name" value="Sc_DH/Rdtase_CS"/>
</dbReference>
<feature type="binding site" evidence="7">
    <location>
        <position position="285"/>
    </location>
    <ligand>
        <name>NADP(+)</name>
        <dbReference type="ChEBI" id="CHEBI:58349"/>
    </ligand>
</feature>
<dbReference type="VEuPathDB" id="ToxoDB:ETH_00013835"/>
<dbReference type="CDD" id="cd05333">
    <property type="entry name" value="BKR_SDR_c"/>
    <property type="match status" value="1"/>
</dbReference>
<dbReference type="OrthoDB" id="1393670at2759"/>
<feature type="domain" description="Ketoreductase" evidence="9">
    <location>
        <begin position="103"/>
        <end position="283"/>
    </location>
</feature>
<dbReference type="Gene3D" id="3.40.50.720">
    <property type="entry name" value="NAD(P)-binding Rossmann-like Domain"/>
    <property type="match status" value="1"/>
</dbReference>
<dbReference type="InterPro" id="IPR057326">
    <property type="entry name" value="KR_dom"/>
</dbReference>
<feature type="binding site" evidence="7">
    <location>
        <begin position="252"/>
        <end position="256"/>
    </location>
    <ligand>
        <name>NADP(+)</name>
        <dbReference type="ChEBI" id="CHEBI:58349"/>
    </ligand>
</feature>
<dbReference type="GeneID" id="25251929"/>
<dbReference type="PRINTS" id="PR00080">
    <property type="entry name" value="SDRFAMILY"/>
</dbReference>
<dbReference type="NCBIfam" id="NF005559">
    <property type="entry name" value="PRK07231.1"/>
    <property type="match status" value="1"/>
</dbReference>
<dbReference type="FunFam" id="3.40.50.720:FF:000115">
    <property type="entry name" value="3-oxoacyl-[acyl-carrier-protein] reductase FabG"/>
    <property type="match status" value="1"/>
</dbReference>
<feature type="signal peptide" evidence="8">
    <location>
        <begin position="1"/>
        <end position="23"/>
    </location>
</feature>
<reference evidence="10" key="2">
    <citation type="submission" date="2013-10" db="EMBL/GenBank/DDBJ databases">
        <authorList>
            <person name="Aslett M."/>
        </authorList>
    </citation>
    <scope>NUCLEOTIDE SEQUENCE [LARGE SCALE GENOMIC DNA]</scope>
    <source>
        <strain evidence="10">Houghton</strain>
    </source>
</reference>
<feature type="binding site" evidence="7">
    <location>
        <position position="187"/>
    </location>
    <ligand>
        <name>NADP(+)</name>
        <dbReference type="ChEBI" id="CHEBI:58349"/>
    </ligand>
</feature>
<accession>U6L4Y0</accession>
<dbReference type="GO" id="GO:0004316">
    <property type="term" value="F:3-oxoacyl-[acyl-carrier-protein] reductase (NADPH) activity"/>
    <property type="evidence" value="ECO:0007669"/>
    <property type="project" value="UniProtKB-EC"/>
</dbReference>
<gene>
    <name evidence="10" type="ORF">ETH_00013835</name>
</gene>
<evidence type="ECO:0000256" key="2">
    <source>
        <dbReference type="ARBA" id="ARBA00012948"/>
    </source>
</evidence>
<dbReference type="NCBIfam" id="NF009466">
    <property type="entry name" value="PRK12826.1-2"/>
    <property type="match status" value="1"/>
</dbReference>
<evidence type="ECO:0000313" key="11">
    <source>
        <dbReference type="Proteomes" id="UP000030747"/>
    </source>
</evidence>
<evidence type="ECO:0000256" key="1">
    <source>
        <dbReference type="ARBA" id="ARBA00006484"/>
    </source>
</evidence>
<evidence type="ECO:0000256" key="8">
    <source>
        <dbReference type="SAM" id="SignalP"/>
    </source>
</evidence>